<evidence type="ECO:0000256" key="6">
    <source>
        <dbReference type="ARBA" id="ARBA00023229"/>
    </source>
</evidence>
<evidence type="ECO:0000313" key="9">
    <source>
        <dbReference type="EMBL" id="CCX16500.1"/>
    </source>
</evidence>
<organism evidence="9 10">
    <name type="scientific">Pyronema omphalodes (strain CBS 100304)</name>
    <name type="common">Pyronema confluens</name>
    <dbReference type="NCBI Taxonomy" id="1076935"/>
    <lineage>
        <taxon>Eukaryota</taxon>
        <taxon>Fungi</taxon>
        <taxon>Dikarya</taxon>
        <taxon>Ascomycota</taxon>
        <taxon>Pezizomycotina</taxon>
        <taxon>Pezizomycetes</taxon>
        <taxon>Pezizales</taxon>
        <taxon>Pyronemataceae</taxon>
        <taxon>Pyronema</taxon>
    </lineage>
</organism>
<dbReference type="PANTHER" id="PTHR12001">
    <property type="entry name" value="GERANYLGERANYL PYROPHOSPHATE SYNTHASE"/>
    <property type="match status" value="1"/>
</dbReference>
<dbReference type="Pfam" id="PF00348">
    <property type="entry name" value="polyprenyl_synt"/>
    <property type="match status" value="1"/>
</dbReference>
<dbReference type="Proteomes" id="UP000018144">
    <property type="component" value="Unassembled WGS sequence"/>
</dbReference>
<dbReference type="OrthoDB" id="9927103at2759"/>
<dbReference type="GO" id="GO:1990234">
    <property type="term" value="C:transferase complex"/>
    <property type="evidence" value="ECO:0007669"/>
    <property type="project" value="TreeGrafter"/>
</dbReference>
<keyword evidence="6" id="KW-0414">Isoprene biosynthesis</keyword>
<dbReference type="SUPFAM" id="SSF48576">
    <property type="entry name" value="Terpenoid synthases"/>
    <property type="match status" value="1"/>
</dbReference>
<gene>
    <name evidence="9" type="ORF">PCON_03143</name>
</gene>
<evidence type="ECO:0000256" key="5">
    <source>
        <dbReference type="ARBA" id="ARBA00022842"/>
    </source>
</evidence>
<dbReference type="InterPro" id="IPR033749">
    <property type="entry name" value="Polyprenyl_synt_CS"/>
</dbReference>
<keyword evidence="10" id="KW-1185">Reference proteome</keyword>
<dbReference type="eggNOG" id="KOG0776">
    <property type="taxonomic scope" value="Eukaryota"/>
</dbReference>
<dbReference type="AlphaFoldDB" id="U4LPD9"/>
<feature type="compositionally biased region" description="Pro residues" evidence="8">
    <location>
        <begin position="55"/>
        <end position="67"/>
    </location>
</feature>
<evidence type="ECO:0000313" key="10">
    <source>
        <dbReference type="Proteomes" id="UP000018144"/>
    </source>
</evidence>
<evidence type="ECO:0000256" key="2">
    <source>
        <dbReference type="ARBA" id="ARBA00006706"/>
    </source>
</evidence>
<dbReference type="PROSITE" id="PS00723">
    <property type="entry name" value="POLYPRENYL_SYNTHASE_1"/>
    <property type="match status" value="1"/>
</dbReference>
<keyword evidence="3 7" id="KW-0808">Transferase</keyword>
<dbReference type="GO" id="GO:0006744">
    <property type="term" value="P:ubiquinone biosynthetic process"/>
    <property type="evidence" value="ECO:0007669"/>
    <property type="project" value="TreeGrafter"/>
</dbReference>
<dbReference type="GO" id="GO:0046872">
    <property type="term" value="F:metal ion binding"/>
    <property type="evidence" value="ECO:0007669"/>
    <property type="project" value="UniProtKB-KW"/>
</dbReference>
<protein>
    <submittedName>
        <fullName evidence="9">Similar to Probable hexaprenyl pyrophosphate synthase, mitochondrial acc. no. Q7S565</fullName>
    </submittedName>
</protein>
<dbReference type="STRING" id="1076935.U4LPD9"/>
<dbReference type="GO" id="GO:0043386">
    <property type="term" value="P:mycotoxin biosynthetic process"/>
    <property type="evidence" value="ECO:0007669"/>
    <property type="project" value="UniProtKB-ARBA"/>
</dbReference>
<dbReference type="PANTHER" id="PTHR12001:SF69">
    <property type="entry name" value="ALL TRANS-POLYPRENYL-DIPHOSPHATE SYNTHASE PDSS1"/>
    <property type="match status" value="1"/>
</dbReference>
<name>U4LPD9_PYROM</name>
<keyword evidence="5" id="KW-0460">Magnesium</keyword>
<dbReference type="GO" id="GO:0008299">
    <property type="term" value="P:isoprenoid biosynthetic process"/>
    <property type="evidence" value="ECO:0007669"/>
    <property type="project" value="UniProtKB-KW"/>
</dbReference>
<feature type="region of interest" description="Disordered" evidence="8">
    <location>
        <begin position="48"/>
        <end position="67"/>
    </location>
</feature>
<dbReference type="EMBL" id="HF936418">
    <property type="protein sequence ID" value="CCX16500.1"/>
    <property type="molecule type" value="Genomic_DNA"/>
</dbReference>
<dbReference type="GO" id="GO:0046165">
    <property type="term" value="P:alcohol biosynthetic process"/>
    <property type="evidence" value="ECO:0007669"/>
    <property type="project" value="UniProtKB-ARBA"/>
</dbReference>
<dbReference type="GO" id="GO:0004659">
    <property type="term" value="F:prenyltransferase activity"/>
    <property type="evidence" value="ECO:0007669"/>
    <property type="project" value="InterPro"/>
</dbReference>
<dbReference type="SFLD" id="SFLDS00005">
    <property type="entry name" value="Isoprenoid_Synthase_Type_I"/>
    <property type="match status" value="1"/>
</dbReference>
<dbReference type="PROSITE" id="PS00444">
    <property type="entry name" value="POLYPRENYL_SYNTHASE_2"/>
    <property type="match status" value="1"/>
</dbReference>
<proteinExistence type="inferred from homology"/>
<evidence type="ECO:0000256" key="7">
    <source>
        <dbReference type="RuleBase" id="RU004466"/>
    </source>
</evidence>
<evidence type="ECO:0000256" key="1">
    <source>
        <dbReference type="ARBA" id="ARBA00001946"/>
    </source>
</evidence>
<accession>U4LPD9</accession>
<dbReference type="OMA" id="AFDYYLH"/>
<dbReference type="CDD" id="cd00685">
    <property type="entry name" value="Trans_IPPS_HT"/>
    <property type="match status" value="1"/>
</dbReference>
<dbReference type="InterPro" id="IPR000092">
    <property type="entry name" value="Polyprenyl_synt"/>
</dbReference>
<comment type="similarity">
    <text evidence="2 7">Belongs to the FPP/GGPP synthase family.</text>
</comment>
<keyword evidence="4" id="KW-0479">Metal-binding</keyword>
<evidence type="ECO:0000256" key="4">
    <source>
        <dbReference type="ARBA" id="ARBA00022723"/>
    </source>
</evidence>
<evidence type="ECO:0000256" key="3">
    <source>
        <dbReference type="ARBA" id="ARBA00022679"/>
    </source>
</evidence>
<evidence type="ECO:0000256" key="8">
    <source>
        <dbReference type="SAM" id="MobiDB-lite"/>
    </source>
</evidence>
<dbReference type="Gene3D" id="1.10.600.10">
    <property type="entry name" value="Farnesyl Diphosphate Synthase"/>
    <property type="match status" value="1"/>
</dbReference>
<comment type="cofactor">
    <cofactor evidence="1">
        <name>Mg(2+)</name>
        <dbReference type="ChEBI" id="CHEBI:18420"/>
    </cofactor>
</comment>
<sequence length="452" mass="49020">MSGISRTLLLRVRTPHASTWLRTAIAPKLPAVNGARSQHSAAAIATNIPSHTPDHLPPTPLQNAPVTPPPGRVRPDKIVSTELNHLKSQISLLLSSGYPGLDSASKYYLQSSGKLFRPMVVFLMARATSVAPKVQGWEAACVSLESKFNNPIAPKSIIADKNPDLSLLSSRSMPANILGTAPGEAIAVLGTQRRLAEIVELIHTASLLHDDVVDHAETRRGMPSANVFSGNKLSVLAGDYMLGRASVFLARLRQPEVIELIAEVISELVKGELYQLTNTRTDYGSEGYLKKSLDYYLEKTYLKTASLISKSCRAAAVLGGATEPVANAAYVYGKHMGLAFQLIDDVLDYTGSSEELGKPATADLELGLATAPVFYAWEEFPELGPMIARKFEQPGDAARARELVYKSKGIERTRELAQSFCDTAKEAIQIFPDTEARAGLEEVLNMVLSRKK</sequence>
<reference evidence="9 10" key="1">
    <citation type="journal article" date="2013" name="PLoS Genet.">
        <title>The genome and development-dependent transcriptomes of Pyronema confluens: a window into fungal evolution.</title>
        <authorList>
            <person name="Traeger S."/>
            <person name="Altegoer F."/>
            <person name="Freitag M."/>
            <person name="Gabaldon T."/>
            <person name="Kempken F."/>
            <person name="Kumar A."/>
            <person name="Marcet-Houben M."/>
            <person name="Poggeler S."/>
            <person name="Stajich J.E."/>
            <person name="Nowrousian M."/>
        </authorList>
    </citation>
    <scope>NUCLEOTIDE SEQUENCE [LARGE SCALE GENOMIC DNA]</scope>
    <source>
        <strain evidence="10">CBS 100304</strain>
        <tissue evidence="9">Vegetative mycelium</tissue>
    </source>
</reference>
<dbReference type="InterPro" id="IPR008949">
    <property type="entry name" value="Isoprenoid_synthase_dom_sf"/>
</dbReference>